<dbReference type="FunFam" id="1.25.40.180:FF:000016">
    <property type="entry name" value="polyadenylate-binding protein-interacting protein 1 isoform X1"/>
    <property type="match status" value="1"/>
</dbReference>
<dbReference type="InterPro" id="IPR003890">
    <property type="entry name" value="MIF4G-like_typ-3"/>
</dbReference>
<evidence type="ECO:0000256" key="4">
    <source>
        <dbReference type="ARBA" id="ARBA00074029"/>
    </source>
</evidence>
<dbReference type="AlphaFoldDB" id="A0A9D3RS95"/>
<comment type="subcellular location">
    <subcellularLocation>
        <location evidence="1">Cytoplasm</location>
    </subcellularLocation>
</comment>
<evidence type="ECO:0000313" key="6">
    <source>
        <dbReference type="EMBL" id="KAG5841484.1"/>
    </source>
</evidence>
<reference evidence="6" key="1">
    <citation type="submission" date="2021-01" db="EMBL/GenBank/DDBJ databases">
        <title>A chromosome-scale assembly of European eel, Anguilla anguilla.</title>
        <authorList>
            <person name="Henkel C."/>
            <person name="Jong-Raadsen S.A."/>
            <person name="Dufour S."/>
            <person name="Weltzien F.-A."/>
            <person name="Palstra A.P."/>
            <person name="Pelster B."/>
            <person name="Spaink H.P."/>
            <person name="Van Den Thillart G.E."/>
            <person name="Jansen H."/>
            <person name="Zahm M."/>
            <person name="Klopp C."/>
            <person name="Cedric C."/>
            <person name="Louis A."/>
            <person name="Berthelot C."/>
            <person name="Parey E."/>
            <person name="Roest Crollius H."/>
            <person name="Montfort J."/>
            <person name="Robinson-Rechavi M."/>
            <person name="Bucao C."/>
            <person name="Bouchez O."/>
            <person name="Gislard M."/>
            <person name="Lluch J."/>
            <person name="Milhes M."/>
            <person name="Lampietro C."/>
            <person name="Lopez Roques C."/>
            <person name="Donnadieu C."/>
            <person name="Braasch I."/>
            <person name="Desvignes T."/>
            <person name="Postlethwait J."/>
            <person name="Bobe J."/>
            <person name="Guiguen Y."/>
            <person name="Dirks R."/>
        </authorList>
    </citation>
    <scope>NUCLEOTIDE SEQUENCE</scope>
    <source>
        <strain evidence="6">Tag_6206</strain>
        <tissue evidence="6">Liver</tissue>
    </source>
</reference>
<evidence type="ECO:0000313" key="7">
    <source>
        <dbReference type="Proteomes" id="UP001044222"/>
    </source>
</evidence>
<dbReference type="SUPFAM" id="SSF48371">
    <property type="entry name" value="ARM repeat"/>
    <property type="match status" value="1"/>
</dbReference>
<evidence type="ECO:0000259" key="5">
    <source>
        <dbReference type="SMART" id="SM00543"/>
    </source>
</evidence>
<evidence type="ECO:0000256" key="1">
    <source>
        <dbReference type="ARBA" id="ARBA00004496"/>
    </source>
</evidence>
<dbReference type="EMBL" id="JAFIRN010000010">
    <property type="protein sequence ID" value="KAG5841484.1"/>
    <property type="molecule type" value="Genomic_DNA"/>
</dbReference>
<dbReference type="GO" id="GO:0008494">
    <property type="term" value="F:translation activator activity"/>
    <property type="evidence" value="ECO:0007669"/>
    <property type="project" value="TreeGrafter"/>
</dbReference>
<evidence type="ECO:0000256" key="3">
    <source>
        <dbReference type="ARBA" id="ARBA00022845"/>
    </source>
</evidence>
<dbReference type="GO" id="GO:0003723">
    <property type="term" value="F:RNA binding"/>
    <property type="evidence" value="ECO:0007669"/>
    <property type="project" value="InterPro"/>
</dbReference>
<name>A0A9D3RS95_ANGAN</name>
<dbReference type="SMART" id="SM00543">
    <property type="entry name" value="MIF4G"/>
    <property type="match status" value="1"/>
</dbReference>
<dbReference type="Pfam" id="PF02854">
    <property type="entry name" value="MIF4G"/>
    <property type="match status" value="1"/>
</dbReference>
<keyword evidence="2" id="KW-0963">Cytoplasm</keyword>
<keyword evidence="3" id="KW-0810">Translation regulation</keyword>
<dbReference type="PANTHER" id="PTHR23254">
    <property type="entry name" value="EIF4G DOMAIN PROTEIN"/>
    <property type="match status" value="1"/>
</dbReference>
<dbReference type="Gene3D" id="1.25.40.180">
    <property type="match status" value="1"/>
</dbReference>
<dbReference type="InterPro" id="IPR039505">
    <property type="entry name" value="DRC1/2_N"/>
</dbReference>
<dbReference type="InterPro" id="IPR051367">
    <property type="entry name" value="mRNA_TranslReg/HistoneTransl"/>
</dbReference>
<proteinExistence type="predicted"/>
<dbReference type="GO" id="GO:0006446">
    <property type="term" value="P:regulation of translational initiation"/>
    <property type="evidence" value="ECO:0007669"/>
    <property type="project" value="TreeGrafter"/>
</dbReference>
<evidence type="ECO:0000256" key="2">
    <source>
        <dbReference type="ARBA" id="ARBA00022490"/>
    </source>
</evidence>
<gene>
    <name evidence="6" type="ORF">ANANG_G00199980</name>
</gene>
<dbReference type="InterPro" id="IPR016024">
    <property type="entry name" value="ARM-type_fold"/>
</dbReference>
<dbReference type="PANTHER" id="PTHR23254:SF15">
    <property type="entry name" value="POLYADENYLATE-BINDING PROTEIN-INTERACTING PROTEIN 1"/>
    <property type="match status" value="1"/>
</dbReference>
<keyword evidence="7" id="KW-1185">Reference proteome</keyword>
<dbReference type="GO" id="GO:0005737">
    <property type="term" value="C:cytoplasm"/>
    <property type="evidence" value="ECO:0007669"/>
    <property type="project" value="UniProtKB-SubCell"/>
</dbReference>
<comment type="caution">
    <text evidence="6">The sequence shown here is derived from an EMBL/GenBank/DDBJ whole genome shotgun (WGS) entry which is preliminary data.</text>
</comment>
<accession>A0A9D3RS95</accession>
<sequence>MSGEVQQKSLAEDKMAEQKRIKAEVLAELMRKDEQRSAVNEYKLMSKWRAIFRQAQQKALRSEIDVLMQTFERVLDHKDSVAKTLTDDITEAKQQSDHAVRSHQQNVDQLLDLQTTRLNALSQDFSTQLDGLRADHNAELEKIMAQHRQDLIEHQDAMFALDEQHSELQSKAQLDLKSACYDIKDEVKRRGNAEQTLLWERLTLTWQEAKSASKRYHEATDGNRDACEALQARVERCAAENGDLAKTLTRMQKSQEALQAGLKDSRAEDKLAMAAMQASLDRELEKGRQQTAQLCRFQAKQEAKLMNLTVQHRQASKALQGVAEKVNEGIAQPANEKLVRLVEACRKLETKGEQAQPFCRPSGGLEGQSVAMAHQEGASEPAQLKQDYAGLEGVWDRLSSVQLDKACLQRYKAELLQEGRRLQALTSHTHVALTETCKAFSRVGMADNFERVPVDRNSDRGEQASSHLRETEPALPVFVQREPLRQPRTSPPVLEESWRAAGEGKNVAAHNSRIATGQALEGVLHSNLSVNAAEFYPAGYNPHEPVYEDVQEPYYPEALADLVQEFLSHLNSSPGSFESDIVQITNTLNECVTTEETLRELVELIFTQSTSIPNFSYTGARVCNHLSRHLTFSPPSRNFRQLLLQRCQTEFLRRDEAVKGDEATQKSFHSYVLFLGELYLNLQLNTTGPPVRADVLLEGLRMLLDSLFSNPQDKNLICAVKLLKLMGSVLEDAWKEKGQQHMDQLVQRIESILKVVPCARDVTLMLQNLLELRSIGWGRVQGGVQGGAAACQATPDNDPNYFMNEPTFYTQDGTPFTAADPDYAERYQEVLDQEGYFRDFYEENGNEEYYDSPDEMDPEIAEAYEKFCLESEQKRKPR</sequence>
<protein>
    <recommendedName>
        <fullName evidence="4">Polyadenylate-binding protein-interacting protein 1</fullName>
    </recommendedName>
</protein>
<feature type="domain" description="MIF4G" evidence="5">
    <location>
        <begin position="560"/>
        <end position="776"/>
    </location>
</feature>
<organism evidence="6 7">
    <name type="scientific">Anguilla anguilla</name>
    <name type="common">European freshwater eel</name>
    <name type="synonym">Muraena anguilla</name>
    <dbReference type="NCBI Taxonomy" id="7936"/>
    <lineage>
        <taxon>Eukaryota</taxon>
        <taxon>Metazoa</taxon>
        <taxon>Chordata</taxon>
        <taxon>Craniata</taxon>
        <taxon>Vertebrata</taxon>
        <taxon>Euteleostomi</taxon>
        <taxon>Actinopterygii</taxon>
        <taxon>Neopterygii</taxon>
        <taxon>Teleostei</taxon>
        <taxon>Anguilliformes</taxon>
        <taxon>Anguillidae</taxon>
        <taxon>Anguilla</taxon>
    </lineage>
</organism>
<dbReference type="Proteomes" id="UP001044222">
    <property type="component" value="Chromosome 10"/>
</dbReference>
<dbReference type="Pfam" id="PF14772">
    <property type="entry name" value="NYD-SP28"/>
    <property type="match status" value="1"/>
</dbReference>